<dbReference type="Pfam" id="PF00293">
    <property type="entry name" value="NUDIX"/>
    <property type="match status" value="1"/>
</dbReference>
<dbReference type="Gene3D" id="3.90.79.10">
    <property type="entry name" value="Nucleoside Triphosphate Pyrophosphohydrolase"/>
    <property type="match status" value="1"/>
</dbReference>
<evidence type="ECO:0000259" key="4">
    <source>
        <dbReference type="PROSITE" id="PS51462"/>
    </source>
</evidence>
<dbReference type="PROSITE" id="PS51462">
    <property type="entry name" value="NUDIX"/>
    <property type="match status" value="1"/>
</dbReference>
<comment type="similarity">
    <text evidence="3">Belongs to the Nudix hydrolase family.</text>
</comment>
<dbReference type="InterPro" id="IPR015797">
    <property type="entry name" value="NUDIX_hydrolase-like_dom_sf"/>
</dbReference>
<comment type="cofactor">
    <cofactor evidence="1">
        <name>Mg(2+)</name>
        <dbReference type="ChEBI" id="CHEBI:18420"/>
    </cofactor>
</comment>
<feature type="domain" description="Nudix hydrolase" evidence="4">
    <location>
        <begin position="16"/>
        <end position="147"/>
    </location>
</feature>
<proteinExistence type="inferred from homology"/>
<evidence type="ECO:0000256" key="1">
    <source>
        <dbReference type="ARBA" id="ARBA00001946"/>
    </source>
</evidence>
<gene>
    <name evidence="5" type="ORF">ACFP56_10440</name>
</gene>
<dbReference type="InterPro" id="IPR020476">
    <property type="entry name" value="Nudix_hydrolase"/>
</dbReference>
<dbReference type="PANTHER" id="PTHR43046">
    <property type="entry name" value="GDP-MANNOSE MANNOSYL HYDROLASE"/>
    <property type="match status" value="1"/>
</dbReference>
<dbReference type="RefSeq" id="WP_379234088.1">
    <property type="nucleotide sequence ID" value="NZ_JBHSTE010000003.1"/>
</dbReference>
<dbReference type="Proteomes" id="UP001596233">
    <property type="component" value="Unassembled WGS sequence"/>
</dbReference>
<keyword evidence="2 3" id="KW-0378">Hydrolase</keyword>
<dbReference type="InterPro" id="IPR000086">
    <property type="entry name" value="NUDIX_hydrolase_dom"/>
</dbReference>
<dbReference type="PANTHER" id="PTHR43046:SF2">
    <property type="entry name" value="8-OXO-DGTP DIPHOSPHATASE-RELATED"/>
    <property type="match status" value="1"/>
</dbReference>
<keyword evidence="6" id="KW-1185">Reference proteome</keyword>
<organism evidence="5 6">
    <name type="scientific">Paenibacillus septentrionalis</name>
    <dbReference type="NCBI Taxonomy" id="429342"/>
    <lineage>
        <taxon>Bacteria</taxon>
        <taxon>Bacillati</taxon>
        <taxon>Bacillota</taxon>
        <taxon>Bacilli</taxon>
        <taxon>Bacillales</taxon>
        <taxon>Paenibacillaceae</taxon>
        <taxon>Paenibacillus</taxon>
    </lineage>
</organism>
<evidence type="ECO:0000313" key="5">
    <source>
        <dbReference type="EMBL" id="MFC6333042.1"/>
    </source>
</evidence>
<dbReference type="CDD" id="cd04677">
    <property type="entry name" value="NUDIX_Hydrolase"/>
    <property type="match status" value="1"/>
</dbReference>
<protein>
    <submittedName>
        <fullName evidence="5">NUDIX hydrolase</fullName>
    </submittedName>
</protein>
<comment type="caution">
    <text evidence="5">The sequence shown here is derived from an EMBL/GenBank/DDBJ whole genome shotgun (WGS) entry which is preliminary data.</text>
</comment>
<accession>A0ABW1V2L9</accession>
<evidence type="ECO:0000313" key="6">
    <source>
        <dbReference type="Proteomes" id="UP001596233"/>
    </source>
</evidence>
<dbReference type="InterPro" id="IPR020084">
    <property type="entry name" value="NUDIX_hydrolase_CS"/>
</dbReference>
<dbReference type="EMBL" id="JBHSTE010000003">
    <property type="protein sequence ID" value="MFC6333042.1"/>
    <property type="molecule type" value="Genomic_DNA"/>
</dbReference>
<dbReference type="SUPFAM" id="SSF55811">
    <property type="entry name" value="Nudix"/>
    <property type="match status" value="1"/>
</dbReference>
<sequence length="151" mass="17363">MGYIMDLRKVVGSRPLIMAGSCVLVFNQDRELLLQRRTDTNDWGTIGGSLELGESLEEAAARELYEEAGLIAKSFKFITVLSGKDMYFRYPHGDEVYNVMAVFEAKEIEGIPKVNDDESYELKYFSLDEPVEDLNSFTEYYLRRAGYITKW</sequence>
<dbReference type="GO" id="GO:0016787">
    <property type="term" value="F:hydrolase activity"/>
    <property type="evidence" value="ECO:0007669"/>
    <property type="project" value="UniProtKB-KW"/>
</dbReference>
<dbReference type="PRINTS" id="PR00502">
    <property type="entry name" value="NUDIXFAMILY"/>
</dbReference>
<name>A0ABW1V2L9_9BACL</name>
<reference evidence="6" key="1">
    <citation type="journal article" date="2019" name="Int. J. Syst. Evol. Microbiol.">
        <title>The Global Catalogue of Microorganisms (GCM) 10K type strain sequencing project: providing services to taxonomists for standard genome sequencing and annotation.</title>
        <authorList>
            <consortium name="The Broad Institute Genomics Platform"/>
            <consortium name="The Broad Institute Genome Sequencing Center for Infectious Disease"/>
            <person name="Wu L."/>
            <person name="Ma J."/>
        </authorList>
    </citation>
    <scope>NUCLEOTIDE SEQUENCE [LARGE SCALE GENOMIC DNA]</scope>
    <source>
        <strain evidence="6">PCU 280</strain>
    </source>
</reference>
<dbReference type="PROSITE" id="PS00893">
    <property type="entry name" value="NUDIX_BOX"/>
    <property type="match status" value="1"/>
</dbReference>
<evidence type="ECO:0000256" key="2">
    <source>
        <dbReference type="ARBA" id="ARBA00022801"/>
    </source>
</evidence>
<evidence type="ECO:0000256" key="3">
    <source>
        <dbReference type="RuleBase" id="RU003476"/>
    </source>
</evidence>